<accession>A0A4C1ZR45</accession>
<dbReference type="AlphaFoldDB" id="A0A4C1ZR45"/>
<dbReference type="EMBL" id="BGZK01001977">
    <property type="protein sequence ID" value="GBP89137.1"/>
    <property type="molecule type" value="Genomic_DNA"/>
</dbReference>
<feature type="compositionally biased region" description="Basic and acidic residues" evidence="1">
    <location>
        <begin position="54"/>
        <end position="86"/>
    </location>
</feature>
<evidence type="ECO:0000313" key="2">
    <source>
        <dbReference type="EMBL" id="GBP89137.1"/>
    </source>
</evidence>
<feature type="region of interest" description="Disordered" evidence="1">
    <location>
        <begin position="36"/>
        <end position="99"/>
    </location>
</feature>
<sequence length="237" mass="26641">MSCQVNVSHPPRTLVACEAAGHGLRRRISYESLRQAPVGPGPAWKVQGSSPSFRNKEQFPRPNRDRDRYQNPNFKRGEPELGVARDRRPKSRTGPRSALGVGLKLQSKLWSVWNKDQQRVECSERDCDRERDHDLIPRNRCIIGSDGRARATAGNKPVSKSLTRRCVSWPIHGPNTKNDHLTMNDAVQVLNNSVDGQAFVLSDRQSGGEFNDHQRKVLELLVIGQILEKNPNTTKPG</sequence>
<protein>
    <submittedName>
        <fullName evidence="2">Uncharacterized protein</fullName>
    </submittedName>
</protein>
<reference evidence="2 3" key="1">
    <citation type="journal article" date="2019" name="Commun. Biol.">
        <title>The bagworm genome reveals a unique fibroin gene that provides high tensile strength.</title>
        <authorList>
            <person name="Kono N."/>
            <person name="Nakamura H."/>
            <person name="Ohtoshi R."/>
            <person name="Tomita M."/>
            <person name="Numata K."/>
            <person name="Arakawa K."/>
        </authorList>
    </citation>
    <scope>NUCLEOTIDE SEQUENCE [LARGE SCALE GENOMIC DNA]</scope>
</reference>
<keyword evidence="3" id="KW-1185">Reference proteome</keyword>
<organism evidence="2 3">
    <name type="scientific">Eumeta variegata</name>
    <name type="common">Bagworm moth</name>
    <name type="synonym">Eumeta japonica</name>
    <dbReference type="NCBI Taxonomy" id="151549"/>
    <lineage>
        <taxon>Eukaryota</taxon>
        <taxon>Metazoa</taxon>
        <taxon>Ecdysozoa</taxon>
        <taxon>Arthropoda</taxon>
        <taxon>Hexapoda</taxon>
        <taxon>Insecta</taxon>
        <taxon>Pterygota</taxon>
        <taxon>Neoptera</taxon>
        <taxon>Endopterygota</taxon>
        <taxon>Lepidoptera</taxon>
        <taxon>Glossata</taxon>
        <taxon>Ditrysia</taxon>
        <taxon>Tineoidea</taxon>
        <taxon>Psychidae</taxon>
        <taxon>Oiketicinae</taxon>
        <taxon>Eumeta</taxon>
    </lineage>
</organism>
<comment type="caution">
    <text evidence="2">The sequence shown here is derived from an EMBL/GenBank/DDBJ whole genome shotgun (WGS) entry which is preliminary data.</text>
</comment>
<evidence type="ECO:0000256" key="1">
    <source>
        <dbReference type="SAM" id="MobiDB-lite"/>
    </source>
</evidence>
<evidence type="ECO:0000313" key="3">
    <source>
        <dbReference type="Proteomes" id="UP000299102"/>
    </source>
</evidence>
<gene>
    <name evidence="2" type="ORF">EVAR_67933_1</name>
</gene>
<dbReference type="Proteomes" id="UP000299102">
    <property type="component" value="Unassembled WGS sequence"/>
</dbReference>
<proteinExistence type="predicted"/>
<name>A0A4C1ZR45_EUMVA</name>